<evidence type="ECO:0000313" key="1">
    <source>
        <dbReference type="EMBL" id="CAG8812215.1"/>
    </source>
</evidence>
<gene>
    <name evidence="1" type="ORF">RFULGI_LOCUS18883</name>
</gene>
<feature type="non-terminal residue" evidence="1">
    <location>
        <position position="1"/>
    </location>
</feature>
<sequence>MHLSTRSNNSSEEMIQIPIKTIKTIDESWNFFITYFLNTGLLWVLQPHTRDLVGFEK</sequence>
<comment type="caution">
    <text evidence="1">The sequence shown here is derived from an EMBL/GenBank/DDBJ whole genome shotgun (WGS) entry which is preliminary data.</text>
</comment>
<keyword evidence="2" id="KW-1185">Reference proteome</keyword>
<feature type="non-terminal residue" evidence="1">
    <location>
        <position position="57"/>
    </location>
</feature>
<reference evidence="1" key="1">
    <citation type="submission" date="2021-06" db="EMBL/GenBank/DDBJ databases">
        <authorList>
            <person name="Kallberg Y."/>
            <person name="Tangrot J."/>
            <person name="Rosling A."/>
        </authorList>
    </citation>
    <scope>NUCLEOTIDE SEQUENCE</scope>
    <source>
        <strain evidence="1">IN212</strain>
    </source>
</reference>
<dbReference type="AlphaFoldDB" id="A0A9N9K5V5"/>
<proteinExistence type="predicted"/>
<dbReference type="EMBL" id="CAJVPZ010086590">
    <property type="protein sequence ID" value="CAG8812215.1"/>
    <property type="molecule type" value="Genomic_DNA"/>
</dbReference>
<organism evidence="1 2">
    <name type="scientific">Racocetra fulgida</name>
    <dbReference type="NCBI Taxonomy" id="60492"/>
    <lineage>
        <taxon>Eukaryota</taxon>
        <taxon>Fungi</taxon>
        <taxon>Fungi incertae sedis</taxon>
        <taxon>Mucoromycota</taxon>
        <taxon>Glomeromycotina</taxon>
        <taxon>Glomeromycetes</taxon>
        <taxon>Diversisporales</taxon>
        <taxon>Gigasporaceae</taxon>
        <taxon>Racocetra</taxon>
    </lineage>
</organism>
<name>A0A9N9K5V5_9GLOM</name>
<accession>A0A9N9K5V5</accession>
<dbReference type="Proteomes" id="UP000789396">
    <property type="component" value="Unassembled WGS sequence"/>
</dbReference>
<protein>
    <submittedName>
        <fullName evidence="1">14030_t:CDS:1</fullName>
    </submittedName>
</protein>
<dbReference type="OrthoDB" id="10386257at2759"/>
<evidence type="ECO:0000313" key="2">
    <source>
        <dbReference type="Proteomes" id="UP000789396"/>
    </source>
</evidence>